<dbReference type="AlphaFoldDB" id="A0A2Z6ESH4"/>
<evidence type="ECO:0000313" key="9">
    <source>
        <dbReference type="Proteomes" id="UP000282597"/>
    </source>
</evidence>
<dbReference type="NCBIfam" id="TIGR01102">
    <property type="entry name" value="yscR"/>
    <property type="match status" value="1"/>
</dbReference>
<feature type="transmembrane region" description="Helical" evidence="7">
    <location>
        <begin position="53"/>
        <end position="72"/>
    </location>
</feature>
<dbReference type="InterPro" id="IPR005773">
    <property type="entry name" value="T3SS_YscR-like"/>
</dbReference>
<keyword evidence="9" id="KW-1185">Reference proteome</keyword>
<protein>
    <submittedName>
        <fullName evidence="8">Type III secretion system protein</fullName>
    </submittedName>
</protein>
<dbReference type="InterPro" id="IPR005838">
    <property type="entry name" value="T3SS_IM_P"/>
</dbReference>
<dbReference type="PROSITE" id="PS01061">
    <property type="entry name" value="FLIP_2"/>
    <property type="match status" value="1"/>
</dbReference>
<keyword evidence="6 7" id="KW-0472">Membrane</keyword>
<dbReference type="Proteomes" id="UP000282597">
    <property type="component" value="Chromosome"/>
</dbReference>
<dbReference type="PANTHER" id="PTHR30587:SF3">
    <property type="entry name" value="VIRULENCE PROTEIN YSCR"/>
    <property type="match status" value="1"/>
</dbReference>
<accession>A0A2Z6ESH4</accession>
<dbReference type="EMBL" id="AP018150">
    <property type="protein sequence ID" value="BBE08354.1"/>
    <property type="molecule type" value="Genomic_DNA"/>
</dbReference>
<evidence type="ECO:0000256" key="1">
    <source>
        <dbReference type="ARBA" id="ARBA00004651"/>
    </source>
</evidence>
<dbReference type="GO" id="GO:0005886">
    <property type="term" value="C:plasma membrane"/>
    <property type="evidence" value="ECO:0007669"/>
    <property type="project" value="UniProtKB-SubCell"/>
</dbReference>
<evidence type="ECO:0000256" key="3">
    <source>
        <dbReference type="ARBA" id="ARBA00022475"/>
    </source>
</evidence>
<organism evidence="8 9">
    <name type="scientific">Mycoavidus cysteinexigens</name>
    <dbReference type="NCBI Taxonomy" id="1553431"/>
    <lineage>
        <taxon>Bacteria</taxon>
        <taxon>Pseudomonadati</taxon>
        <taxon>Pseudomonadota</taxon>
        <taxon>Betaproteobacteria</taxon>
        <taxon>Burkholderiales</taxon>
        <taxon>Burkholderiaceae</taxon>
        <taxon>Mycoavidus</taxon>
    </lineage>
</organism>
<keyword evidence="4 7" id="KW-0812">Transmembrane</keyword>
<comment type="subcellular location">
    <subcellularLocation>
        <location evidence="1">Cell membrane</location>
        <topology evidence="1">Multi-pass membrane protein</topology>
    </subcellularLocation>
</comment>
<feature type="transmembrane region" description="Helical" evidence="7">
    <location>
        <begin position="158"/>
        <end position="177"/>
    </location>
</feature>
<comment type="similarity">
    <text evidence="2 7">Belongs to the FliP/MopC/SpaP family.</text>
</comment>
<dbReference type="KEGG" id="mcys:MCB1EB_0193"/>
<dbReference type="GO" id="GO:0009306">
    <property type="term" value="P:protein secretion"/>
    <property type="evidence" value="ECO:0007669"/>
    <property type="project" value="UniProtKB-UniRule"/>
</dbReference>
<evidence type="ECO:0000256" key="5">
    <source>
        <dbReference type="ARBA" id="ARBA00022989"/>
    </source>
</evidence>
<name>A0A2Z6ESH4_9BURK</name>
<dbReference type="PANTHER" id="PTHR30587">
    <property type="entry name" value="FLAGELLAR BIOSYNTHETIC PROTEIN FLIP"/>
    <property type="match status" value="1"/>
</dbReference>
<sequence>MNLLDHPLQLIVFLFLLSILPLLIVLGTSFLKISIVLALLRNALGIQHVPPNIALYAISLVLTAYVMTPVGLQVSDALKAHPVEFSSPESVSQIDDSVLAPYRAFLKRHTPPRQTHFFVDIGQRTWPEQYKERLDVNSLLVLMPAFAIGQLIEAFKMGLLIFLPFIAIDLIVSILLLSLGMMMVSPLTIALPFKLLLFVLMGGWEKLLSQLMLSYS</sequence>
<dbReference type="RefSeq" id="WP_026922105.1">
    <property type="nucleotide sequence ID" value="NZ_AP018150.1"/>
</dbReference>
<keyword evidence="5 7" id="KW-1133">Transmembrane helix</keyword>
<dbReference type="PRINTS" id="PR01302">
    <property type="entry name" value="TYPE3IMPPROT"/>
</dbReference>
<keyword evidence="3 7" id="KW-1003">Cell membrane</keyword>
<proteinExistence type="inferred from homology"/>
<feature type="transmembrane region" description="Helical" evidence="7">
    <location>
        <begin position="184"/>
        <end position="204"/>
    </location>
</feature>
<reference evidence="8 9" key="1">
    <citation type="journal article" date="2018" name="Microbes Environ.">
        <title>Comparative Genomic Insights into Endofungal Lifestyles of Two Bacterial Endosymbionts, Mycoavidus cysteinexigens and Burkholderia rhizoxinica.</title>
        <authorList>
            <person name="Sharmin D."/>
            <person name="Guo Y."/>
            <person name="Nishizawa T."/>
            <person name="Ohshima S."/>
            <person name="Sato Y."/>
            <person name="Takashima Y."/>
            <person name="Narisawa K."/>
            <person name="Ohta H."/>
        </authorList>
    </citation>
    <scope>NUCLEOTIDE SEQUENCE [LARGE SCALE GENOMIC DNA]</scope>
    <source>
        <strain evidence="8 9">B1-EB</strain>
    </source>
</reference>
<dbReference type="NCBIfam" id="NF009438">
    <property type="entry name" value="PRK12797.1"/>
    <property type="match status" value="1"/>
</dbReference>
<feature type="transmembrane region" description="Helical" evidence="7">
    <location>
        <begin position="12"/>
        <end position="41"/>
    </location>
</feature>
<evidence type="ECO:0000313" key="8">
    <source>
        <dbReference type="EMBL" id="BBE08354.1"/>
    </source>
</evidence>
<evidence type="ECO:0000256" key="4">
    <source>
        <dbReference type="ARBA" id="ARBA00022692"/>
    </source>
</evidence>
<dbReference type="Pfam" id="PF00813">
    <property type="entry name" value="FliP"/>
    <property type="match status" value="1"/>
</dbReference>
<evidence type="ECO:0000256" key="6">
    <source>
        <dbReference type="ARBA" id="ARBA00023136"/>
    </source>
</evidence>
<evidence type="ECO:0000256" key="7">
    <source>
        <dbReference type="RuleBase" id="RU362070"/>
    </source>
</evidence>
<gene>
    <name evidence="8" type="ORF">MCB1EB_0193</name>
</gene>
<evidence type="ECO:0000256" key="2">
    <source>
        <dbReference type="ARBA" id="ARBA00006257"/>
    </source>
</evidence>